<dbReference type="GO" id="GO:0003677">
    <property type="term" value="F:DNA binding"/>
    <property type="evidence" value="ECO:0007669"/>
    <property type="project" value="UniProtKB-KW"/>
</dbReference>
<dbReference type="RefSeq" id="XP_016624811.1">
    <property type="nucleotide sequence ID" value="XM_016759483.1"/>
</dbReference>
<keyword evidence="9" id="KW-1185">Reference proteome</keyword>
<dbReference type="Pfam" id="PF04082">
    <property type="entry name" value="Fungal_trans"/>
    <property type="match status" value="1"/>
</dbReference>
<feature type="region of interest" description="Disordered" evidence="6">
    <location>
        <begin position="1"/>
        <end position="70"/>
    </location>
</feature>
<keyword evidence="3" id="KW-0238">DNA-binding</keyword>
<name>A0A0D2GIE9_CLAB1</name>
<keyword evidence="5" id="KW-0539">Nucleus</keyword>
<proteinExistence type="predicted"/>
<feature type="compositionally biased region" description="Polar residues" evidence="6">
    <location>
        <begin position="29"/>
        <end position="38"/>
    </location>
</feature>
<dbReference type="OrthoDB" id="5121955at2759"/>
<evidence type="ECO:0000256" key="2">
    <source>
        <dbReference type="ARBA" id="ARBA00023015"/>
    </source>
</evidence>
<sequence>MYQYLSEQTSGQLVSPENPHAESLPGLDSSPQVTSVTPDQGHHLRQSPVMGCSIEDDQPEPGSGGDAPTREEDVHFRICQEMSRARAAAMSPSYQAQNLDRREVIELHEGINSMTILGEVLGRQRPNRLVRVVVANDGSKVCTHQPFPGLDHADMVYIAAKGALDFPSPRICDALVRVYFACIYPYAPILDRVKFMQDYRAHRHSSFLLQSILANAVPHAPKELLQEAGYTDRVAAQRSLYSKARLLYDIGSEKSQLHLLQGSVMLSSLSFSYAIDKDYRYWLSNAVRIATQMGLHRNYVSETLGARTKRLFRRIWWVLYNRDTLLTISGIDNLRRFNNRYCDTAPLTESDWEEDTEIPVQFRDILCPIPRLQKLFMVEYSKLSIISGLFIRDFKTPNKIPSAEEIAHVSDEICSWRKQLPPEMQIGTFQEWSSDNIWVLVLLAMGFRLEAVFCRAVKDHYRSQNDPALMQRVAQRQESAMFELSTIIQRASVHEVLHLCPLSFMTCASTILAMRIEIALDPTISSRKLLATKTQIYAELEYLRESCEYWSSLIWTLRMFEAVVSRTGLGLTTASPNEAKDRIEDTPQTNPQDGTPGSQKQLVTGHMDSWEGGSIVPSTDADFSVSMADDAFGILPVTDNYNWLQDLLGAEHTSDIMDPLNDFL</sequence>
<organism evidence="8 9">
    <name type="scientific">Cladophialophora bantiana (strain ATCC 10958 / CBS 173.52 / CDC B-1940 / NIH 8579)</name>
    <name type="common">Xylohypha bantiana</name>
    <dbReference type="NCBI Taxonomy" id="1442370"/>
    <lineage>
        <taxon>Eukaryota</taxon>
        <taxon>Fungi</taxon>
        <taxon>Dikarya</taxon>
        <taxon>Ascomycota</taxon>
        <taxon>Pezizomycotina</taxon>
        <taxon>Eurotiomycetes</taxon>
        <taxon>Chaetothyriomycetidae</taxon>
        <taxon>Chaetothyriales</taxon>
        <taxon>Herpotrichiellaceae</taxon>
        <taxon>Cladophialophora</taxon>
    </lineage>
</organism>
<dbReference type="GO" id="GO:0006351">
    <property type="term" value="P:DNA-templated transcription"/>
    <property type="evidence" value="ECO:0007669"/>
    <property type="project" value="InterPro"/>
</dbReference>
<dbReference type="GeneID" id="27694654"/>
<evidence type="ECO:0000259" key="7">
    <source>
        <dbReference type="Pfam" id="PF04082"/>
    </source>
</evidence>
<evidence type="ECO:0000256" key="4">
    <source>
        <dbReference type="ARBA" id="ARBA00023163"/>
    </source>
</evidence>
<protein>
    <recommendedName>
        <fullName evidence="7">Xylanolytic transcriptional activator regulatory domain-containing protein</fullName>
    </recommendedName>
</protein>
<reference evidence="8" key="1">
    <citation type="submission" date="2015-01" db="EMBL/GenBank/DDBJ databases">
        <title>The Genome Sequence of Cladophialophora bantiana CBS 173.52.</title>
        <authorList>
            <consortium name="The Broad Institute Genomics Platform"/>
            <person name="Cuomo C."/>
            <person name="de Hoog S."/>
            <person name="Gorbushina A."/>
            <person name="Stielow B."/>
            <person name="Teixiera M."/>
            <person name="Abouelleil A."/>
            <person name="Chapman S.B."/>
            <person name="Priest M."/>
            <person name="Young S.K."/>
            <person name="Wortman J."/>
            <person name="Nusbaum C."/>
            <person name="Birren B."/>
        </authorList>
    </citation>
    <scope>NUCLEOTIDE SEQUENCE [LARGE SCALE GENOMIC DNA]</scope>
    <source>
        <strain evidence="8">CBS 173.52</strain>
    </source>
</reference>
<dbReference type="InterPro" id="IPR052073">
    <property type="entry name" value="Amide_Lactam_Regulators"/>
</dbReference>
<accession>A0A0D2GIE9</accession>
<dbReference type="VEuPathDB" id="FungiDB:Z519_01726"/>
<keyword evidence="4" id="KW-0804">Transcription</keyword>
<dbReference type="CDD" id="cd12148">
    <property type="entry name" value="fungal_TF_MHR"/>
    <property type="match status" value="1"/>
</dbReference>
<feature type="compositionally biased region" description="Polar residues" evidence="6">
    <location>
        <begin position="1"/>
        <end position="15"/>
    </location>
</feature>
<dbReference type="HOGENOM" id="CLU_023926_0_0_1"/>
<evidence type="ECO:0000256" key="6">
    <source>
        <dbReference type="SAM" id="MobiDB-lite"/>
    </source>
</evidence>
<evidence type="ECO:0000313" key="9">
    <source>
        <dbReference type="Proteomes" id="UP000053789"/>
    </source>
</evidence>
<gene>
    <name evidence="8" type="ORF">Z519_01726</name>
</gene>
<keyword evidence="1" id="KW-0862">Zinc</keyword>
<dbReference type="InterPro" id="IPR007219">
    <property type="entry name" value="XnlR_reg_dom"/>
</dbReference>
<evidence type="ECO:0000256" key="3">
    <source>
        <dbReference type="ARBA" id="ARBA00023125"/>
    </source>
</evidence>
<evidence type="ECO:0000256" key="1">
    <source>
        <dbReference type="ARBA" id="ARBA00022833"/>
    </source>
</evidence>
<evidence type="ECO:0000256" key="5">
    <source>
        <dbReference type="ARBA" id="ARBA00023242"/>
    </source>
</evidence>
<dbReference type="EMBL" id="KN846981">
    <property type="protein sequence ID" value="KIW98142.1"/>
    <property type="molecule type" value="Genomic_DNA"/>
</dbReference>
<feature type="domain" description="Xylanolytic transcriptional activator regulatory" evidence="7">
    <location>
        <begin position="178"/>
        <end position="328"/>
    </location>
</feature>
<keyword evidence="2" id="KW-0805">Transcription regulation</keyword>
<feature type="region of interest" description="Disordered" evidence="6">
    <location>
        <begin position="574"/>
        <end position="600"/>
    </location>
</feature>
<dbReference type="AlphaFoldDB" id="A0A0D2GIE9"/>
<evidence type="ECO:0000313" key="8">
    <source>
        <dbReference type="EMBL" id="KIW98142.1"/>
    </source>
</evidence>
<dbReference type="Proteomes" id="UP000053789">
    <property type="component" value="Unassembled WGS sequence"/>
</dbReference>
<dbReference type="PANTHER" id="PTHR47171">
    <property type="entry name" value="FARA-RELATED"/>
    <property type="match status" value="1"/>
</dbReference>
<dbReference type="PANTHER" id="PTHR47171:SF3">
    <property type="entry name" value="FARA-RELATED"/>
    <property type="match status" value="1"/>
</dbReference>
<feature type="compositionally biased region" description="Polar residues" evidence="6">
    <location>
        <begin position="586"/>
        <end position="600"/>
    </location>
</feature>
<dbReference type="GO" id="GO:0008270">
    <property type="term" value="F:zinc ion binding"/>
    <property type="evidence" value="ECO:0007669"/>
    <property type="project" value="InterPro"/>
</dbReference>